<dbReference type="InterPro" id="IPR022162">
    <property type="entry name" value="TRPC4AP"/>
</dbReference>
<evidence type="ECO:0008006" key="3">
    <source>
        <dbReference type="Google" id="ProtNLM"/>
    </source>
</evidence>
<evidence type="ECO:0000313" key="2">
    <source>
        <dbReference type="Proteomes" id="UP001642483"/>
    </source>
</evidence>
<proteinExistence type="predicted"/>
<reference evidence="1 2" key="1">
    <citation type="submission" date="2024-02" db="EMBL/GenBank/DDBJ databases">
        <authorList>
            <person name="Daric V."/>
            <person name="Darras S."/>
        </authorList>
    </citation>
    <scope>NUCLEOTIDE SEQUENCE [LARGE SCALE GENOMIC DNA]</scope>
</reference>
<protein>
    <recommendedName>
        <fullName evidence="3">Short transient receptor potential channel 4-associated protein</fullName>
    </recommendedName>
</protein>
<dbReference type="Pfam" id="PF12463">
    <property type="entry name" value="DUF3689"/>
    <property type="match status" value="1"/>
</dbReference>
<sequence length="759" mass="87436">MASKRNKNICRRIRLQEIYGRGMQSVNEVPLHCFDKESEIISEENMMLLHDLSLYEPSDGWSYLKLLLGRLQKNILKILLGTVEENSDESLKRKSETLIDTLCDFGLIEGLLDIMVLDLFQVRKLCMSGQQFDSSRSLLCPPEHIEEAKTIVQTVHTCMQMSRMTFHHLRWRHKLLEALFSLLAQSEFQVFIYASCVLEEIFTGSDYEPVKLENVAGLPDLIDRLDGPEQQAHFYHAICAFISDSDFVSSNNTTLEKHDEWLIRRCRNVVDGNQEFLLRHPRFLELICEAAGHELTNMRRSRELVVDILMQTLQIRDQPDLLSLIQRHLSGAEGAGLIYNMTLYKEKAFRADLFHVLTLLLTGKYRNEVQEKLVQCGFFTKLPSVAQSIVWEDLNKEILTQSSPSDDCNPDTFVRIQYLRLIHSIADNHSNRYHLLSISEFENLTAIAARKHLPLPDDLKSFDKSLLYSGEKGILTSILDRLKIEPATSLVRFWITRALEAFLRGTPCLLSQAFLIERKMIEDSVELLIAHKPKHEMIVQGVFDFLSTIMKFNLEGFQRFESVLDCSAKVIFLLDQVESHLVDSNMFIRCIVLTSHYFAKNKASCPDVQAGWESRLLKHFSQRTQLTKVAAELIKLLTVPTLSQENVSCLNTCLLILIFAHQDQEIHEYLAALSEMADGEFLLTNLRSLLKFWKGHYTLYNKDMDRSNLETSTGVKFEEWIEVVEELLNNDNQSNCAIGHYLMKIAHTKSMSRSLRMIT</sequence>
<accession>A0ABP0F245</accession>
<dbReference type="EMBL" id="CAWYQH010000002">
    <property type="protein sequence ID" value="CAK8672936.1"/>
    <property type="molecule type" value="Genomic_DNA"/>
</dbReference>
<name>A0ABP0F245_CLALP</name>
<organism evidence="1 2">
    <name type="scientific">Clavelina lepadiformis</name>
    <name type="common">Light-bulb sea squirt</name>
    <name type="synonym">Ascidia lepadiformis</name>
    <dbReference type="NCBI Taxonomy" id="159417"/>
    <lineage>
        <taxon>Eukaryota</taxon>
        <taxon>Metazoa</taxon>
        <taxon>Chordata</taxon>
        <taxon>Tunicata</taxon>
        <taxon>Ascidiacea</taxon>
        <taxon>Aplousobranchia</taxon>
        <taxon>Clavelinidae</taxon>
        <taxon>Clavelina</taxon>
    </lineage>
</organism>
<dbReference type="PANTHER" id="PTHR31743">
    <property type="entry name" value="TRANSIENT RECEPTOR POTENTIAL CHANNEL 4-ASSOCIATED PROTEIN TCPC4AP"/>
    <property type="match status" value="1"/>
</dbReference>
<gene>
    <name evidence="1" type="ORF">CVLEPA_LOCUS2732</name>
</gene>
<comment type="caution">
    <text evidence="1">The sequence shown here is derived from an EMBL/GenBank/DDBJ whole genome shotgun (WGS) entry which is preliminary data.</text>
</comment>
<evidence type="ECO:0000313" key="1">
    <source>
        <dbReference type="EMBL" id="CAK8672936.1"/>
    </source>
</evidence>
<keyword evidence="2" id="KW-1185">Reference proteome</keyword>
<dbReference type="Proteomes" id="UP001642483">
    <property type="component" value="Unassembled WGS sequence"/>
</dbReference>
<dbReference type="PANTHER" id="PTHR31743:SF1">
    <property type="entry name" value="SHORT TRANSIENT RECEPTOR POTENTIAL CHANNEL 4-ASSOCIATED PROTEIN"/>
    <property type="match status" value="1"/>
</dbReference>